<evidence type="ECO:0000256" key="1">
    <source>
        <dbReference type="SAM" id="Phobius"/>
    </source>
</evidence>
<comment type="caution">
    <text evidence="3">The sequence shown here is derived from an EMBL/GenBank/DDBJ whole genome shotgun (WGS) entry which is preliminary data.</text>
</comment>
<dbReference type="Proteomes" id="UP000054387">
    <property type="component" value="Unassembled WGS sequence"/>
</dbReference>
<keyword evidence="1" id="KW-0472">Membrane</keyword>
<reference evidence="3 4" key="1">
    <citation type="submission" date="2015-12" db="EMBL/GenBank/DDBJ databases">
        <title>Haloprofundus marisrubri gen. nov., sp. nov., an extremely halophilic archaeon isolated from the Discovery deep brine-seawater interface in the Red Sea.</title>
        <authorList>
            <person name="Zhang G."/>
            <person name="Stingl U."/>
            <person name="Rashid M."/>
        </authorList>
    </citation>
    <scope>NUCLEOTIDE SEQUENCE [LARGE SCALE GENOMIC DNA]</scope>
    <source>
        <strain evidence="3 4">SB9</strain>
    </source>
</reference>
<dbReference type="Pfam" id="PF07790">
    <property type="entry name" value="Pilin_N"/>
    <property type="match status" value="1"/>
</dbReference>
<dbReference type="OrthoDB" id="118020at2157"/>
<keyword evidence="1" id="KW-0812">Transmembrane</keyword>
<evidence type="ECO:0000259" key="2">
    <source>
        <dbReference type="Pfam" id="PF07790"/>
    </source>
</evidence>
<proteinExistence type="predicted"/>
<dbReference type="InterPro" id="IPR013373">
    <property type="entry name" value="Flagellin/pilin_N_arc"/>
</dbReference>
<evidence type="ECO:0000313" key="3">
    <source>
        <dbReference type="EMBL" id="KTG09382.1"/>
    </source>
</evidence>
<dbReference type="PANTHER" id="PTHR38138">
    <property type="entry name" value="VNG6441H"/>
    <property type="match status" value="1"/>
</dbReference>
<keyword evidence="4" id="KW-1185">Reference proteome</keyword>
<organism evidence="3 4">
    <name type="scientific">Haloprofundus marisrubri</name>
    <dbReference type="NCBI Taxonomy" id="1514971"/>
    <lineage>
        <taxon>Archaea</taxon>
        <taxon>Methanobacteriati</taxon>
        <taxon>Methanobacteriota</taxon>
        <taxon>Stenosarchaea group</taxon>
        <taxon>Halobacteria</taxon>
        <taxon>Halobacteriales</taxon>
        <taxon>Haloferacaceae</taxon>
        <taxon>Haloprofundus</taxon>
    </lineage>
</organism>
<dbReference type="InterPro" id="IPR012859">
    <property type="entry name" value="Pilin_N_archaeal"/>
</dbReference>
<feature type="transmembrane region" description="Helical" evidence="1">
    <location>
        <begin position="12"/>
        <end position="38"/>
    </location>
</feature>
<name>A0A0W1R748_9EURY</name>
<protein>
    <recommendedName>
        <fullName evidence="2">Archaeal Type IV pilin N-terminal domain-containing protein</fullName>
    </recommendedName>
</protein>
<keyword evidence="1" id="KW-1133">Transmembrane helix</keyword>
<dbReference type="EMBL" id="LOPU01000029">
    <property type="protein sequence ID" value="KTG09382.1"/>
    <property type="molecule type" value="Genomic_DNA"/>
</dbReference>
<dbReference type="AlphaFoldDB" id="A0A0W1R748"/>
<dbReference type="PANTHER" id="PTHR38138:SF1">
    <property type="entry name" value="ARCHAEAL TYPE IV PILIN N-TERMINAL DOMAIN-CONTAINING PROTEIN"/>
    <property type="match status" value="1"/>
</dbReference>
<feature type="domain" description="Archaeal Type IV pilin N-terminal" evidence="2">
    <location>
        <begin position="11"/>
        <end position="86"/>
    </location>
</feature>
<evidence type="ECO:0000313" key="4">
    <source>
        <dbReference type="Proteomes" id="UP000054387"/>
    </source>
</evidence>
<gene>
    <name evidence="3" type="ORF">AUR64_16520</name>
</gene>
<sequence>MDISQFVKSDDAVSPAIGVVLMAGITVLLAATVAGPLLQFGDSNLTAPVYATADASVDDDENRLSVTWLSNEAADYLDVTIAVDGERHSTALSEPGDALHLDGDGIEKTGTETSHSNALDVHDGDKIRVTVTAVRDDSRTVVLQRTVSV</sequence>
<accession>A0A0W1R748</accession>
<dbReference type="NCBIfam" id="TIGR02537">
    <property type="entry name" value="arch_flag_Nterm"/>
    <property type="match status" value="1"/>
</dbReference>
<dbReference type="RefSeq" id="WP_058582534.1">
    <property type="nucleotide sequence ID" value="NZ_LOPU01000029.1"/>
</dbReference>